<protein>
    <submittedName>
        <fullName evidence="1">Uncharacterized protein</fullName>
    </submittedName>
</protein>
<dbReference type="AlphaFoldDB" id="A0A6G1JZW6"/>
<evidence type="ECO:0000313" key="1">
    <source>
        <dbReference type="EMBL" id="KAF2706030.1"/>
    </source>
</evidence>
<evidence type="ECO:0000313" key="2">
    <source>
        <dbReference type="Proteomes" id="UP000799428"/>
    </source>
</evidence>
<sequence>MTSTTRRNGKPSLCEPCRKHETKSITIVLHQNAINASNLELWTNVTTIPPL</sequence>
<name>A0A6G1JZW6_9PLEO</name>
<dbReference type="Proteomes" id="UP000799428">
    <property type="component" value="Unassembled WGS sequence"/>
</dbReference>
<accession>A0A6G1JZW6</accession>
<dbReference type="EMBL" id="MU005777">
    <property type="protein sequence ID" value="KAF2706030.1"/>
    <property type="molecule type" value="Genomic_DNA"/>
</dbReference>
<organism evidence="1 2">
    <name type="scientific">Pleomassaria siparia CBS 279.74</name>
    <dbReference type="NCBI Taxonomy" id="1314801"/>
    <lineage>
        <taxon>Eukaryota</taxon>
        <taxon>Fungi</taxon>
        <taxon>Dikarya</taxon>
        <taxon>Ascomycota</taxon>
        <taxon>Pezizomycotina</taxon>
        <taxon>Dothideomycetes</taxon>
        <taxon>Pleosporomycetidae</taxon>
        <taxon>Pleosporales</taxon>
        <taxon>Pleomassariaceae</taxon>
        <taxon>Pleomassaria</taxon>
    </lineage>
</organism>
<keyword evidence="2" id="KW-1185">Reference proteome</keyword>
<proteinExistence type="predicted"/>
<reference evidence="1" key="1">
    <citation type="journal article" date="2020" name="Stud. Mycol.">
        <title>101 Dothideomycetes genomes: a test case for predicting lifestyles and emergence of pathogens.</title>
        <authorList>
            <person name="Haridas S."/>
            <person name="Albert R."/>
            <person name="Binder M."/>
            <person name="Bloem J."/>
            <person name="Labutti K."/>
            <person name="Salamov A."/>
            <person name="Andreopoulos B."/>
            <person name="Baker S."/>
            <person name="Barry K."/>
            <person name="Bills G."/>
            <person name="Bluhm B."/>
            <person name="Cannon C."/>
            <person name="Castanera R."/>
            <person name="Culley D."/>
            <person name="Daum C."/>
            <person name="Ezra D."/>
            <person name="Gonzalez J."/>
            <person name="Henrissat B."/>
            <person name="Kuo A."/>
            <person name="Liang C."/>
            <person name="Lipzen A."/>
            <person name="Lutzoni F."/>
            <person name="Magnuson J."/>
            <person name="Mondo S."/>
            <person name="Nolan M."/>
            <person name="Ohm R."/>
            <person name="Pangilinan J."/>
            <person name="Park H.-J."/>
            <person name="Ramirez L."/>
            <person name="Alfaro M."/>
            <person name="Sun H."/>
            <person name="Tritt A."/>
            <person name="Yoshinaga Y."/>
            <person name="Zwiers L.-H."/>
            <person name="Turgeon B."/>
            <person name="Goodwin S."/>
            <person name="Spatafora J."/>
            <person name="Crous P."/>
            <person name="Grigoriev I."/>
        </authorList>
    </citation>
    <scope>NUCLEOTIDE SEQUENCE</scope>
    <source>
        <strain evidence="1">CBS 279.74</strain>
    </source>
</reference>
<gene>
    <name evidence="1" type="ORF">K504DRAFT_460127</name>
</gene>